<evidence type="ECO:0000313" key="2">
    <source>
        <dbReference type="Proteomes" id="UP001150603"/>
    </source>
</evidence>
<evidence type="ECO:0000313" key="1">
    <source>
        <dbReference type="EMBL" id="KAJ1944031.1"/>
    </source>
</evidence>
<dbReference type="EMBL" id="JANBPW010001558">
    <property type="protein sequence ID" value="KAJ1944031.1"/>
    <property type="molecule type" value="Genomic_DNA"/>
</dbReference>
<comment type="caution">
    <text evidence="1">The sequence shown here is derived from an EMBL/GenBank/DDBJ whole genome shotgun (WGS) entry which is preliminary data.</text>
</comment>
<dbReference type="Proteomes" id="UP001150603">
    <property type="component" value="Unassembled WGS sequence"/>
</dbReference>
<keyword evidence="2" id="KW-1185">Reference proteome</keyword>
<gene>
    <name evidence="1" type="primary">YCF1_2</name>
    <name evidence="1" type="ORF">FBU59_002718</name>
</gene>
<protein>
    <submittedName>
        <fullName evidence="1">ATP-binding cassette glutathione S-conjugate transporter ycf1</fullName>
    </submittedName>
</protein>
<feature type="non-terminal residue" evidence="1">
    <location>
        <position position="596"/>
    </location>
</feature>
<accession>A0ACC1JA98</accession>
<proteinExistence type="predicted"/>
<keyword evidence="1" id="KW-0067">ATP-binding</keyword>
<name>A0ACC1JA98_9FUNG</name>
<reference evidence="1" key="1">
    <citation type="submission" date="2022-07" db="EMBL/GenBank/DDBJ databases">
        <title>Phylogenomic reconstructions and comparative analyses of Kickxellomycotina fungi.</title>
        <authorList>
            <person name="Reynolds N.K."/>
            <person name="Stajich J.E."/>
            <person name="Barry K."/>
            <person name="Grigoriev I.V."/>
            <person name="Crous P."/>
            <person name="Smith M.E."/>
        </authorList>
    </citation>
    <scope>NUCLEOTIDE SEQUENCE</scope>
    <source>
        <strain evidence="1">NRRL 5244</strain>
    </source>
</reference>
<organism evidence="1 2">
    <name type="scientific">Linderina macrospora</name>
    <dbReference type="NCBI Taxonomy" id="4868"/>
    <lineage>
        <taxon>Eukaryota</taxon>
        <taxon>Fungi</taxon>
        <taxon>Fungi incertae sedis</taxon>
        <taxon>Zoopagomycota</taxon>
        <taxon>Kickxellomycotina</taxon>
        <taxon>Kickxellomycetes</taxon>
        <taxon>Kickxellales</taxon>
        <taxon>Kickxellaceae</taxon>
        <taxon>Linderina</taxon>
    </lineage>
</organism>
<keyword evidence="1" id="KW-0547">Nucleotide-binding</keyword>
<sequence length="596" mass="66919">MLAADLDAQGWRNLRSVAHSTLYAKEVALIRLGRMRELTIDDFWALPERFCLRAAHRELHYDENESIFAIRAIVRMLWRPYLPLIMFQSLFRIAVVSQSVLFSKVLLCIEDPSNHAWFEPYMYLAANFGLLLIKSQSGRVSRLLDQEEERVNESIRFEILRLSLSIAGTRSMHTNNVYYFMSSIMRGLRGIFSEISSLVTALFTLWLTYQTIGWIAVIPIVVLISLSLVSLSIEYVKRLCGYSLFNSWVPYVDARDIYSNIKTIKFNCWEQKYLDPALVISDNPDAYSQSRIIDQITQVKANAQSVLSSYRHFADTVRGNLGLESLLSIEPTNGIAVRSAVLEAGPSIDMNDCTFTYWKKTEKNVLSDVTLNIASGQLVSVMGSVASGKTSLLLAMCGEVEMRSGTGQVNGRIGYLEQSPYIMNGTLRENILFGRDFDEGFYWRVIKACALMEDIEQWPKHDMTLIGERGINISGGQKARLALARTVYTQADIYILDDPLSAVDAHVKRHLLDHVLLNTGLLGDKVRVVSMNSDHLLPFAHQNVTIDKGKVAVEILEHPRVHTVSTAEDSSTEGESCDDAMSDGSATTLTADVKPT</sequence>